<keyword evidence="3" id="KW-0050">Antiport</keyword>
<feature type="transmembrane region" description="Helical" evidence="9">
    <location>
        <begin position="7"/>
        <end position="28"/>
    </location>
</feature>
<dbReference type="eggNOG" id="COG1757">
    <property type="taxonomic scope" value="Bacteria"/>
</dbReference>
<dbReference type="GO" id="GO:0015297">
    <property type="term" value="F:antiporter activity"/>
    <property type="evidence" value="ECO:0007669"/>
    <property type="project" value="UniProtKB-KW"/>
</dbReference>
<dbReference type="PANTHER" id="PTHR33451">
    <property type="entry name" value="MALATE-2H(+)/NA(+)-LACTATE ANTIPORTER"/>
    <property type="match status" value="1"/>
</dbReference>
<organism evidence="11 12">
    <name type="scientific">Ferrimonas balearica (strain DSM 9799 / CCM 4581 / KCTC 23876 / PAT)</name>
    <dbReference type="NCBI Taxonomy" id="550540"/>
    <lineage>
        <taxon>Bacteria</taxon>
        <taxon>Pseudomonadati</taxon>
        <taxon>Pseudomonadota</taxon>
        <taxon>Gammaproteobacteria</taxon>
        <taxon>Alteromonadales</taxon>
        <taxon>Ferrimonadaceae</taxon>
        <taxon>Ferrimonas</taxon>
    </lineage>
</organism>
<feature type="transmembrane region" description="Helical" evidence="9">
    <location>
        <begin position="70"/>
        <end position="92"/>
    </location>
</feature>
<feature type="domain" description="Na+/H+ antiporter NhaC-like C-terminal" evidence="10">
    <location>
        <begin position="163"/>
        <end position="469"/>
    </location>
</feature>
<protein>
    <submittedName>
        <fullName evidence="11">Transporter, NhaC family</fullName>
    </submittedName>
</protein>
<dbReference type="HOGENOM" id="CLU_033405_1_0_6"/>
<comment type="subcellular location">
    <subcellularLocation>
        <location evidence="1">Cell membrane</location>
        <topology evidence="1">Multi-pass membrane protein</topology>
    </subcellularLocation>
</comment>
<feature type="transmembrane region" description="Helical" evidence="9">
    <location>
        <begin position="334"/>
        <end position="357"/>
    </location>
</feature>
<feature type="transmembrane region" description="Helical" evidence="9">
    <location>
        <begin position="238"/>
        <end position="256"/>
    </location>
</feature>
<dbReference type="Proteomes" id="UP000006683">
    <property type="component" value="Chromosome"/>
</dbReference>
<dbReference type="AlphaFoldDB" id="E1SSQ0"/>
<dbReference type="OrthoDB" id="9762978at2"/>
<dbReference type="NCBIfam" id="TIGR00931">
    <property type="entry name" value="antiport_nhaC"/>
    <property type="match status" value="1"/>
</dbReference>
<evidence type="ECO:0000256" key="4">
    <source>
        <dbReference type="ARBA" id="ARBA00022475"/>
    </source>
</evidence>
<dbReference type="GeneID" id="67182081"/>
<evidence type="ECO:0000256" key="5">
    <source>
        <dbReference type="ARBA" id="ARBA00022692"/>
    </source>
</evidence>
<keyword evidence="5 9" id="KW-0812">Transmembrane</keyword>
<feature type="transmembrane region" description="Helical" evidence="9">
    <location>
        <begin position="448"/>
        <end position="472"/>
    </location>
</feature>
<evidence type="ECO:0000256" key="9">
    <source>
        <dbReference type="SAM" id="Phobius"/>
    </source>
</evidence>
<evidence type="ECO:0000256" key="1">
    <source>
        <dbReference type="ARBA" id="ARBA00004651"/>
    </source>
</evidence>
<name>E1SSQ0_FERBD</name>
<evidence type="ECO:0000313" key="11">
    <source>
        <dbReference type="EMBL" id="ADN76079.1"/>
    </source>
</evidence>
<gene>
    <name evidence="11" type="ordered locus">Fbal_1876</name>
</gene>
<evidence type="ECO:0000256" key="8">
    <source>
        <dbReference type="ARBA" id="ARBA00038435"/>
    </source>
</evidence>
<keyword evidence="12" id="KW-1185">Reference proteome</keyword>
<evidence type="ECO:0000313" key="12">
    <source>
        <dbReference type="Proteomes" id="UP000006683"/>
    </source>
</evidence>
<dbReference type="Pfam" id="PF03553">
    <property type="entry name" value="Na_H_antiporter"/>
    <property type="match status" value="1"/>
</dbReference>
<proteinExistence type="inferred from homology"/>
<reference evidence="11 12" key="1">
    <citation type="journal article" date="2010" name="Stand. Genomic Sci.">
        <title>Complete genome sequence of Ferrimonas balearica type strain (PAT).</title>
        <authorList>
            <person name="Nolan M."/>
            <person name="Sikorski J."/>
            <person name="Davenport K."/>
            <person name="Lucas S."/>
            <person name="Glavina Del Rio T."/>
            <person name="Tice H."/>
            <person name="Cheng J."/>
            <person name="Goodwin L."/>
            <person name="Pitluck S."/>
            <person name="Liolios K."/>
            <person name="Ivanova N."/>
            <person name="Mavromatis K."/>
            <person name="Ovchinnikova G."/>
            <person name="Pati A."/>
            <person name="Chen A."/>
            <person name="Palaniappan K."/>
            <person name="Land M."/>
            <person name="Hauser L."/>
            <person name="Chang Y."/>
            <person name="Jeffries C."/>
            <person name="Tapia R."/>
            <person name="Brettin T."/>
            <person name="Detter J."/>
            <person name="Han C."/>
            <person name="Yasawong M."/>
            <person name="Rohde M."/>
            <person name="Tindall B."/>
            <person name="Goker M."/>
            <person name="Woyke T."/>
            <person name="Bristow J."/>
            <person name="Eisen J."/>
            <person name="Markowitz V."/>
            <person name="Hugenholtz P."/>
            <person name="Kyrpides N."/>
            <person name="Klenk H."/>
            <person name="Lapidus A."/>
        </authorList>
    </citation>
    <scope>NUCLEOTIDE SEQUENCE [LARGE SCALE GENOMIC DNA]</scope>
    <source>
        <strain evidence="12">DSM 9799 / CCM 4581 / KCTC 23876 / PAT</strain>
    </source>
</reference>
<keyword evidence="7 9" id="KW-0472">Membrane</keyword>
<feature type="transmembrane region" description="Helical" evidence="9">
    <location>
        <begin position="200"/>
        <end position="218"/>
    </location>
</feature>
<dbReference type="GO" id="GO:0005886">
    <property type="term" value="C:plasma membrane"/>
    <property type="evidence" value="ECO:0007669"/>
    <property type="project" value="UniProtKB-SubCell"/>
</dbReference>
<feature type="transmembrane region" description="Helical" evidence="9">
    <location>
        <begin position="112"/>
        <end position="145"/>
    </location>
</feature>
<comment type="similarity">
    <text evidence="8">Belongs to the NhaC Na(+)/H(+) (TC 2.A.35) antiporter family.</text>
</comment>
<feature type="transmembrane region" description="Helical" evidence="9">
    <location>
        <begin position="261"/>
        <end position="278"/>
    </location>
</feature>
<keyword evidence="6 9" id="KW-1133">Transmembrane helix</keyword>
<dbReference type="EMBL" id="CP002209">
    <property type="protein sequence ID" value="ADN76079.1"/>
    <property type="molecule type" value="Genomic_DNA"/>
</dbReference>
<feature type="transmembrane region" description="Helical" evidence="9">
    <location>
        <begin position="40"/>
        <end position="58"/>
    </location>
</feature>
<dbReference type="STRING" id="550540.Fbal_1876"/>
<keyword evidence="2" id="KW-0813">Transport</keyword>
<dbReference type="PANTHER" id="PTHR33451:SF3">
    <property type="entry name" value="MALATE-2H(+)_NA(+)-LACTATE ANTIPORTER"/>
    <property type="match status" value="1"/>
</dbReference>
<evidence type="ECO:0000256" key="6">
    <source>
        <dbReference type="ARBA" id="ARBA00022989"/>
    </source>
</evidence>
<dbReference type="InterPro" id="IPR018461">
    <property type="entry name" value="Na/H_Antiport_NhaC-like_C"/>
</dbReference>
<dbReference type="KEGG" id="fbl:Fbal_1876"/>
<keyword evidence="4" id="KW-1003">Cell membrane</keyword>
<evidence type="ECO:0000259" key="10">
    <source>
        <dbReference type="Pfam" id="PF03553"/>
    </source>
</evidence>
<dbReference type="InterPro" id="IPR004770">
    <property type="entry name" value="Na/H_antiport_NhaC"/>
</dbReference>
<evidence type="ECO:0000256" key="2">
    <source>
        <dbReference type="ARBA" id="ARBA00022448"/>
    </source>
</evidence>
<evidence type="ECO:0000256" key="3">
    <source>
        <dbReference type="ARBA" id="ARBA00022449"/>
    </source>
</evidence>
<accession>E1SSQ0</accession>
<sequence length="485" mass="50700">MEPKSPSLFDALAPVAVLIAGLAASVTLYGDNASYGPNQIVLFLAAGVAMIIGWKNGYDWERLELGLQQGISISIGAILILLAVGSLIGTFLLSGTVPTLIYYGLHLLNPAIFYAAACVICAVVALSIGSSWTVAATVGVALMGVSQGLGMDKAITAGAVISGAYFGDKMSPLSETTNLAPAVAGSELFSHIRNMARTSIPAFVLALLVFVALGWGQGSDYDPSRLDAIATGLQSQFTLGWYLLLPLVLVLVLAVLKVPAFPAIAIGALTGGLWAALFQPEAIQSMTDTTGSYGLQALTVVWQALFEGITVETGSDDLDALLSGGGMGSMLNTVWLILAAMCFGAVMETCGLLKRLVQAILSGVRSSGSLIATTITSCFGVNLLTADQYIAIVVPGRMFKSAYEEQGLSPLNLSRALEDGGTITSPLVPWNSCGAYMQGVLMVNPIDYALYAFFNWFSPVLGILLAHLGVGIKMALPRATRLEEQ</sequence>
<dbReference type="RefSeq" id="WP_013345385.1">
    <property type="nucleotide sequence ID" value="NC_014541.1"/>
</dbReference>
<evidence type="ECO:0000256" key="7">
    <source>
        <dbReference type="ARBA" id="ARBA00023136"/>
    </source>
</evidence>
<feature type="transmembrane region" description="Helical" evidence="9">
    <location>
        <begin position="369"/>
        <end position="391"/>
    </location>
</feature>
<dbReference type="InterPro" id="IPR052180">
    <property type="entry name" value="NhaC_Na-H+_Antiporter"/>
</dbReference>